<reference evidence="2 3" key="1">
    <citation type="submission" date="2014-06" db="EMBL/GenBank/DDBJ databases">
        <authorList>
            <person name="Urmite Genomes Urmite Genomes"/>
        </authorList>
    </citation>
    <scope>NUCLEOTIDE SEQUENCE [LARGE SCALE GENOMIC DNA]</scope>
</reference>
<dbReference type="EMBL" id="CCSB01000004">
    <property type="protein sequence ID" value="CDZ78894.1"/>
    <property type="molecule type" value="Genomic_DNA"/>
</dbReference>
<keyword evidence="1" id="KW-0732">Signal</keyword>
<feature type="signal peptide" evidence="1">
    <location>
        <begin position="1"/>
        <end position="22"/>
    </location>
</feature>
<dbReference type="RefSeq" id="WP_044012071.1">
    <property type="nucleotide sequence ID" value="NZ_CCVW01000004.1"/>
</dbReference>
<organism evidence="2 3">
    <name type="scientific">Legionella massiliensis</name>
    <dbReference type="NCBI Taxonomy" id="1034943"/>
    <lineage>
        <taxon>Bacteria</taxon>
        <taxon>Pseudomonadati</taxon>
        <taxon>Pseudomonadota</taxon>
        <taxon>Gammaproteobacteria</taxon>
        <taxon>Legionellales</taxon>
        <taxon>Legionellaceae</taxon>
        <taxon>Legionella</taxon>
    </lineage>
</organism>
<evidence type="ECO:0000313" key="2">
    <source>
        <dbReference type="EMBL" id="CDZ78894.1"/>
    </source>
</evidence>
<dbReference type="AlphaFoldDB" id="A0A078L441"/>
<accession>A0A078L441</accession>
<name>A0A078L441_9GAMM</name>
<dbReference type="OrthoDB" id="5644163at2"/>
<feature type="chain" id="PRO_5009744213" description="Alpha/beta hydrolase family protein" evidence="1">
    <location>
        <begin position="23"/>
        <end position="299"/>
    </location>
</feature>
<dbReference type="eggNOG" id="COG1075">
    <property type="taxonomic scope" value="Bacteria"/>
</dbReference>
<dbReference type="STRING" id="1034943.BN59_03209"/>
<dbReference type="InterPro" id="IPR029058">
    <property type="entry name" value="AB_hydrolase_fold"/>
</dbReference>
<proteinExistence type="predicted"/>
<dbReference type="Proteomes" id="UP000044071">
    <property type="component" value="Unassembled WGS sequence"/>
</dbReference>
<evidence type="ECO:0000313" key="3">
    <source>
        <dbReference type="Proteomes" id="UP000044071"/>
    </source>
</evidence>
<dbReference type="Gene3D" id="3.40.50.1820">
    <property type="entry name" value="alpha/beta hydrolase"/>
    <property type="match status" value="1"/>
</dbReference>
<protein>
    <recommendedName>
        <fullName evidence="4">Alpha/beta hydrolase family protein</fullName>
    </recommendedName>
</protein>
<evidence type="ECO:0000256" key="1">
    <source>
        <dbReference type="SAM" id="SignalP"/>
    </source>
</evidence>
<gene>
    <name evidence="2" type="ORF">BN59_03209</name>
</gene>
<keyword evidence="3" id="KW-1185">Reference proteome</keyword>
<sequence length="299" mass="33514">MKLLQPISYLLIFLCLSWATYAEQAQQNLGIAFVHGTNDHRQDAESDYWKRKFIDSLTDVLPSPDNYYVVHCDFRGYMWEEATGGCLAEQLLKFIDDKKITKLTIYTHSDGGNVMRWILSNPTYDERYMRLTKTIHQVIAIAPSSGGTVLADDAVDGNTFEAGLGWLLGYSNGAVKQQRIGDMAIYNDQLLFGTAGRPSLPVPFRVVVGSDVTATPFSSVSYCNGYFLTLGLKITQSYLDSCSDGFLNCTSQAAAGSVWFYDWQKTDDGIPLNHSQSRHSCFGFDQILRNDLINQRETL</sequence>
<evidence type="ECO:0008006" key="4">
    <source>
        <dbReference type="Google" id="ProtNLM"/>
    </source>
</evidence>
<dbReference type="SUPFAM" id="SSF53474">
    <property type="entry name" value="alpha/beta-Hydrolases"/>
    <property type="match status" value="1"/>
</dbReference>